<name>A0A1A8Y0U0_9RHOO</name>
<reference evidence="1 2" key="1">
    <citation type="submission" date="2016-06" db="EMBL/GenBank/DDBJ databases">
        <authorList>
            <person name="Kjaerup R.B."/>
            <person name="Dalgaard T.S."/>
            <person name="Juul-Madsen H.R."/>
        </authorList>
    </citation>
    <scope>NUCLEOTIDE SEQUENCE [LARGE SCALE GENOMIC DNA]</scope>
    <source>
        <strain evidence="1">2</strain>
    </source>
</reference>
<dbReference type="EMBL" id="FLQY01000290">
    <property type="protein sequence ID" value="SBT09963.1"/>
    <property type="molecule type" value="Genomic_DNA"/>
</dbReference>
<evidence type="ECO:0000313" key="1">
    <source>
        <dbReference type="EMBL" id="SBT09963.1"/>
    </source>
</evidence>
<evidence type="ECO:0000313" key="2">
    <source>
        <dbReference type="Proteomes" id="UP000199600"/>
    </source>
</evidence>
<keyword evidence="2" id="KW-1185">Reference proteome</keyword>
<gene>
    <name evidence="1" type="ORF">PROAA_360033</name>
</gene>
<accession>A0A1A8Y0U0</accession>
<protein>
    <submittedName>
        <fullName evidence="1">Uncharacterized protein</fullName>
    </submittedName>
</protein>
<dbReference type="Proteomes" id="UP000199600">
    <property type="component" value="Unassembled WGS sequence"/>
</dbReference>
<dbReference type="AlphaFoldDB" id="A0A1A8Y0U0"/>
<proteinExistence type="predicted"/>
<sequence length="897" mass="95925">MSYRFLRHLRLGVGTLITQREGDAVIVARPAVPVSAAIEHTQQWTDPATIPTPTQRTMAGPSFALYGPGDVVAIDRRQIVRETPVREALDADPDQLCAIEFRLPGLPWLMTPFAPTASNDTLRPWIALVVVPLSAATLTPGTPLPRLSVNDASQLPPLDQTHAWAHAQVSGISAGEDVGALIAHDPMRALSRLLCPRRLQPKTRYRACVVPTFEAGRRAGLGQEIVAANALTPAWGASGPVELPTYHYWEFTTGEETGFESLVRRLQPRPGLTGIGTRPLDVSAPGGGIAASGAPDTLALDGALGPRNSNRPAVPSALEQAIGSLLDQTNRIGPPRYGRWHAGAPRGAPGATWLDELNRDPVRRIAAALGTRVVQERQEELMAACWDQAGEILRANQILRQGELAVAASSRIYARRMTPLVSDGSVIAFASPGAARVRVHPAFTLRGLARNSCLPLSALSGAFRKAMRATGPVGRRLRRANDLAPRIGHVLSALAQGTARVLSRPTPQAAHLPPAWTQGAAPDPIPLLPSVLRTRLNAATAIAAKLARRAPQTACVALDPVALADRLATSLDPRRTIPKRVLGQLAIPAGVWEPADRMAPVIAAPRIDTPMVLPLIELGTQWLMPGVDSVPPESVIAIAANRAFIESYMVGLNHEMARELLWRGFPTDQRGTVFARFWDTTATAGRVNAPVSDIAPIHTWGTNSALGEHPDGGAAAQLVMIIRGELVRRFPNATMFLQKARAGGGARTPNAMIGGPSSEFPVFRGDLGEDLVYLGFRVTPDDARGGTAAAPNGYFLVIQEQPRELSFGFSGSDGDLRAEDATRWSSWSDVVWESLRPNATGHIDLATLETSGFGGKVQTRPSTFAFEPRWSASSDALAAIAVRRPFRLSIHIGAALP</sequence>
<organism evidence="1 2">
    <name type="scientific">Candidatus Propionivibrio aalborgensis</name>
    <dbReference type="NCBI Taxonomy" id="1860101"/>
    <lineage>
        <taxon>Bacteria</taxon>
        <taxon>Pseudomonadati</taxon>
        <taxon>Pseudomonadota</taxon>
        <taxon>Betaproteobacteria</taxon>
        <taxon>Rhodocyclales</taxon>
        <taxon>Rhodocyclaceae</taxon>
        <taxon>Propionivibrio</taxon>
    </lineage>
</organism>